<evidence type="ECO:0000313" key="3">
    <source>
        <dbReference type="Proteomes" id="UP000258344"/>
    </source>
</evidence>
<dbReference type="Pfam" id="PF10651">
    <property type="entry name" value="BppU_N"/>
    <property type="match status" value="1"/>
</dbReference>
<organism evidence="2 3">
    <name type="scientific">Roseovarius sp. 217 phage 1</name>
    <dbReference type="NCBI Taxonomy" id="874471"/>
    <lineage>
        <taxon>Viruses</taxon>
        <taxon>Duplodnaviria</taxon>
        <taxon>Heunggongvirae</taxon>
        <taxon>Uroviricota</taxon>
        <taxon>Caudoviricetes</taxon>
        <taxon>Schitoviridae</taxon>
        <taxon>Rhodovirinae</taxon>
        <taxon>Plymouthvirus</taxon>
        <taxon>Roseovarius Plymouth podovirus 1</taxon>
    </lineage>
</organism>
<dbReference type="Proteomes" id="UP000258344">
    <property type="component" value="Segment"/>
</dbReference>
<reference evidence="2 3" key="1">
    <citation type="journal article" date="2014" name="Front. Microbiol.">
        <title>Comparative genomics defines the core genome of the growing N4-like phage genus and identifies N4-like Roseophage specific genes.</title>
        <authorList>
            <person name="Chan J.Z."/>
            <person name="Millard A.D."/>
            <person name="Mann N.H."/>
            <person name="Schafer H."/>
        </authorList>
    </citation>
    <scope>NUCLEOTIDE SEQUENCE [LARGE SCALE GENOMIC DNA]</scope>
</reference>
<protein>
    <recommendedName>
        <fullName evidence="1">BppU N-terminal domain-containing protein</fullName>
    </recommendedName>
</protein>
<proteinExistence type="predicted"/>
<evidence type="ECO:0000259" key="1">
    <source>
        <dbReference type="Pfam" id="PF10651"/>
    </source>
</evidence>
<accession>E3PZ73</accession>
<feature type="domain" description="BppU N-terminal" evidence="1">
    <location>
        <begin position="25"/>
        <end position="107"/>
    </location>
</feature>
<evidence type="ECO:0000313" key="2">
    <source>
        <dbReference type="EMBL" id="CBW47024.1"/>
    </source>
</evidence>
<dbReference type="EMBL" id="FR682616">
    <property type="protein sequence ID" value="CBW47024.1"/>
    <property type="molecule type" value="Genomic_DNA"/>
</dbReference>
<sequence length="109" mass="12391">MADTVTYPFVRGDDFSITMTLTDPQNNDAPVDITNWTIASQIRYQRRLIDDLVVTKDDPVNGVLTLSKIRTDTALWPARTVKCDIQFDRPEGRISSQTFLIEVAEDQTQ</sequence>
<name>E3PZ73_9CAUD</name>
<dbReference type="InterPro" id="IPR018913">
    <property type="entry name" value="BppU_N"/>
</dbReference>